<sequence>MRAVIAFGVAILPLVIGITWKPPEKATDFSLYQIYPRSYKDNDGDGIGDLRGVIQRLDHFAETNVQAIWLSPILRSPMVDFGYDISNFREIEPIFGTMKDFEDLLKAAHDRNLSVLLDFVPNHTSVEHEWFQKSLQGIPPYDNYYTWHPGRMENGTRKPPNNWVSVYNGPAWTWRDERQAYYLHQFTVQQPDLNYHNPNVRREMEDILRFWLDKGVDGFRIDAMTFIYEDQRFLDEPLSGQTDDPNSYYYTEKIYTSDQQSNYDILPTWRQVLDKYKQPKYMVVEPFGNTEKTMKYYYYGIDFPFNLDLITNLTVHSTAADIKHIVDTWYNISLEGGTPNWVAGNHDRNRLIKRMGEPRARAVTTFVLLLPGATITYYGEEIGMTEGYISWEDTVDPLGCTSNKAQYQSVSRDPARTPFQWNNSVSAGFSSNSHTWLPVNSNYKTLNLADEKKDNNSYYALYEKLSKLKKSPHFKRGNLVTKVLDEYVFAFARETEKHGSVYAITNFGDKDSTVDLSVFDNIPSKLDVYYASTISNILSWESVVQVRRVTIPAASVVILTTPNANFVTG</sequence>
<comment type="caution">
    <text evidence="8">The sequence shown here is derived from an EMBL/GenBank/DDBJ whole genome shotgun (WGS) entry which is preliminary data.</text>
</comment>
<dbReference type="Gene3D" id="3.90.400.10">
    <property type="entry name" value="Oligo-1,6-glucosidase, Domain 2"/>
    <property type="match status" value="1"/>
</dbReference>
<reference evidence="8 9" key="1">
    <citation type="submission" date="2024-05" db="EMBL/GenBank/DDBJ databases">
        <title>The nuclear and mitochondrial genome assemblies of Tetragonisca angustula (Apidae: Meliponini), a tiny yet remarkable pollinator in the Neotropics.</title>
        <authorList>
            <person name="Ferrari R."/>
            <person name="Ricardo P.C."/>
            <person name="Dias F.C."/>
            <person name="Araujo N.S."/>
            <person name="Soares D.O."/>
            <person name="Zhou Q.-S."/>
            <person name="Zhu C.-D."/>
            <person name="Coutinho L."/>
            <person name="Airas M.C."/>
            <person name="Batista T.M."/>
        </authorList>
    </citation>
    <scope>NUCLEOTIDE SEQUENCE [LARGE SCALE GENOMIC DNA]</scope>
    <source>
        <strain evidence="8">ASF017062</strain>
        <tissue evidence="8">Abdomen</tissue>
    </source>
</reference>
<comment type="similarity">
    <text evidence="2">Belongs to the glycosyl hydrolase 13 family.</text>
</comment>
<feature type="domain" description="Glycosyl hydrolase family 13 catalytic" evidence="7">
    <location>
        <begin position="33"/>
        <end position="416"/>
    </location>
</feature>
<dbReference type="Pfam" id="PF00128">
    <property type="entry name" value="Alpha-amylase"/>
    <property type="match status" value="1"/>
</dbReference>
<keyword evidence="9" id="KW-1185">Reference proteome</keyword>
<name>A0AAW1AFL8_9HYME</name>
<evidence type="ECO:0000256" key="6">
    <source>
        <dbReference type="SAM" id="SignalP"/>
    </source>
</evidence>
<comment type="catalytic activity">
    <reaction evidence="1">
        <text>Hydrolysis of terminal, non-reducing (1-&gt;4)-linked alpha-D-glucose residues with release of alpha-D-glucose.</text>
        <dbReference type="EC" id="3.2.1.20"/>
    </reaction>
</comment>
<evidence type="ECO:0000256" key="1">
    <source>
        <dbReference type="ARBA" id="ARBA00001657"/>
    </source>
</evidence>
<organism evidence="8 9">
    <name type="scientific">Tetragonisca angustula</name>
    <dbReference type="NCBI Taxonomy" id="166442"/>
    <lineage>
        <taxon>Eukaryota</taxon>
        <taxon>Metazoa</taxon>
        <taxon>Ecdysozoa</taxon>
        <taxon>Arthropoda</taxon>
        <taxon>Hexapoda</taxon>
        <taxon>Insecta</taxon>
        <taxon>Pterygota</taxon>
        <taxon>Neoptera</taxon>
        <taxon>Endopterygota</taxon>
        <taxon>Hymenoptera</taxon>
        <taxon>Apocrita</taxon>
        <taxon>Aculeata</taxon>
        <taxon>Apoidea</taxon>
        <taxon>Anthophila</taxon>
        <taxon>Apidae</taxon>
        <taxon>Tetragonisca</taxon>
    </lineage>
</organism>
<dbReference type="Gene3D" id="3.20.20.80">
    <property type="entry name" value="Glycosidases"/>
    <property type="match status" value="1"/>
</dbReference>
<dbReference type="Proteomes" id="UP001432146">
    <property type="component" value="Unassembled WGS sequence"/>
</dbReference>
<keyword evidence="5" id="KW-0326">Glycosidase</keyword>
<dbReference type="InterPro" id="IPR017853">
    <property type="entry name" value="GH"/>
</dbReference>
<evidence type="ECO:0000256" key="2">
    <source>
        <dbReference type="ARBA" id="ARBA00008061"/>
    </source>
</evidence>
<dbReference type="EC" id="3.2.1.20" evidence="3"/>
<dbReference type="PANTHER" id="PTHR10357:SF179">
    <property type="entry name" value="NEUTRAL AND BASIC AMINO ACID TRANSPORT PROTEIN RBAT"/>
    <property type="match status" value="1"/>
</dbReference>
<evidence type="ECO:0000256" key="3">
    <source>
        <dbReference type="ARBA" id="ARBA00012741"/>
    </source>
</evidence>
<protein>
    <recommendedName>
        <fullName evidence="3">alpha-glucosidase</fullName>
        <ecNumber evidence="3">3.2.1.20</ecNumber>
    </recommendedName>
</protein>
<accession>A0AAW1AFL8</accession>
<dbReference type="AlphaFoldDB" id="A0AAW1AFL8"/>
<dbReference type="FunFam" id="3.90.400.10:FF:000001">
    <property type="entry name" value="Maltase A3, isoform A"/>
    <property type="match status" value="1"/>
</dbReference>
<dbReference type="InterPro" id="IPR006047">
    <property type="entry name" value="GH13_cat_dom"/>
</dbReference>
<evidence type="ECO:0000313" key="9">
    <source>
        <dbReference type="Proteomes" id="UP001432146"/>
    </source>
</evidence>
<evidence type="ECO:0000256" key="4">
    <source>
        <dbReference type="ARBA" id="ARBA00023180"/>
    </source>
</evidence>
<dbReference type="SMART" id="SM00642">
    <property type="entry name" value="Aamy"/>
    <property type="match status" value="1"/>
</dbReference>
<proteinExistence type="inferred from homology"/>
<keyword evidence="4" id="KW-0325">Glycoprotein</keyword>
<evidence type="ECO:0000313" key="8">
    <source>
        <dbReference type="EMBL" id="KAK9308581.1"/>
    </source>
</evidence>
<feature type="signal peptide" evidence="6">
    <location>
        <begin position="1"/>
        <end position="17"/>
    </location>
</feature>
<evidence type="ECO:0000259" key="7">
    <source>
        <dbReference type="SMART" id="SM00642"/>
    </source>
</evidence>
<keyword evidence="6" id="KW-0732">Signal</keyword>
<evidence type="ECO:0000256" key="5">
    <source>
        <dbReference type="ARBA" id="ARBA00023295"/>
    </source>
</evidence>
<gene>
    <name evidence="8" type="ORF">QLX08_001445</name>
</gene>
<dbReference type="GO" id="GO:0004558">
    <property type="term" value="F:alpha-1,4-glucosidase activity"/>
    <property type="evidence" value="ECO:0007669"/>
    <property type="project" value="UniProtKB-EC"/>
</dbReference>
<keyword evidence="5" id="KW-0378">Hydrolase</keyword>
<dbReference type="GO" id="GO:0005975">
    <property type="term" value="P:carbohydrate metabolic process"/>
    <property type="evidence" value="ECO:0007669"/>
    <property type="project" value="InterPro"/>
</dbReference>
<dbReference type="PANTHER" id="PTHR10357">
    <property type="entry name" value="ALPHA-AMYLASE FAMILY MEMBER"/>
    <property type="match status" value="1"/>
</dbReference>
<dbReference type="SUPFAM" id="SSF51445">
    <property type="entry name" value="(Trans)glycosidases"/>
    <property type="match status" value="1"/>
</dbReference>
<dbReference type="EMBL" id="JAWNGG020000019">
    <property type="protein sequence ID" value="KAK9308581.1"/>
    <property type="molecule type" value="Genomic_DNA"/>
</dbReference>
<feature type="chain" id="PRO_5043486211" description="alpha-glucosidase" evidence="6">
    <location>
        <begin position="18"/>
        <end position="569"/>
    </location>
</feature>
<dbReference type="InterPro" id="IPR045857">
    <property type="entry name" value="O16G_dom_2"/>
</dbReference>
<dbReference type="CDD" id="cd11328">
    <property type="entry name" value="AmyAc_maltase"/>
    <property type="match status" value="1"/>
</dbReference>